<name>A0A8S1CT20_9INSE</name>
<comment type="similarity">
    <text evidence="1">Belongs to the OPA3 family.</text>
</comment>
<gene>
    <name evidence="3" type="ORF">CLODIP_2_CD04563</name>
</gene>
<dbReference type="InterPro" id="IPR010754">
    <property type="entry name" value="OPA3-like"/>
</dbReference>
<organism evidence="3 4">
    <name type="scientific">Cloeon dipterum</name>
    <dbReference type="NCBI Taxonomy" id="197152"/>
    <lineage>
        <taxon>Eukaryota</taxon>
        <taxon>Metazoa</taxon>
        <taxon>Ecdysozoa</taxon>
        <taxon>Arthropoda</taxon>
        <taxon>Hexapoda</taxon>
        <taxon>Insecta</taxon>
        <taxon>Pterygota</taxon>
        <taxon>Palaeoptera</taxon>
        <taxon>Ephemeroptera</taxon>
        <taxon>Pisciforma</taxon>
        <taxon>Baetidae</taxon>
        <taxon>Cloeon</taxon>
    </lineage>
</organism>
<evidence type="ECO:0000256" key="1">
    <source>
        <dbReference type="ARBA" id="ARBA00007584"/>
    </source>
</evidence>
<accession>A0A8S1CT20</accession>
<comment type="caution">
    <text evidence="3">The sequence shown here is derived from an EMBL/GenBank/DDBJ whole genome shotgun (WGS) entry which is preliminary data.</text>
</comment>
<dbReference type="OrthoDB" id="2129069at2759"/>
<dbReference type="GO" id="GO:0005739">
    <property type="term" value="C:mitochondrion"/>
    <property type="evidence" value="ECO:0007669"/>
    <property type="project" value="TreeGrafter"/>
</dbReference>
<dbReference type="PANTHER" id="PTHR12499:SF0">
    <property type="entry name" value="OPTIC ATROPHY 3 PROTEIN"/>
    <property type="match status" value="1"/>
</dbReference>
<evidence type="ECO:0000313" key="3">
    <source>
        <dbReference type="EMBL" id="CAB3373716.1"/>
    </source>
</evidence>
<keyword evidence="4" id="KW-1185">Reference proteome</keyword>
<evidence type="ECO:0000313" key="4">
    <source>
        <dbReference type="Proteomes" id="UP000494165"/>
    </source>
</evidence>
<dbReference type="Pfam" id="PF07047">
    <property type="entry name" value="OPA3"/>
    <property type="match status" value="1"/>
</dbReference>
<dbReference type="Proteomes" id="UP000494165">
    <property type="component" value="Unassembled WGS sequence"/>
</dbReference>
<sequence length="199" mass="22342">MAIGAFPAFKLGALLLKQLSKPLANFVKARAKNSYFFRTYICMPPAQIYNWCEVKAKMWSMNLGSSGASVPRLNETMAIELGANLLGESVIFVTAAGILIFEYARSSRKDQEKQQRLQDHLSQMHAEITDLYFLTEQQKAQISELHRALAAAQCGPIRRALMPFQSHHEQQEQEQPQPNPSGRLVTAVSQIQLKLGPNR</sequence>
<proteinExistence type="inferred from homology"/>
<evidence type="ECO:0000256" key="2">
    <source>
        <dbReference type="ARBA" id="ARBA00023054"/>
    </source>
</evidence>
<dbReference type="PANTHER" id="PTHR12499">
    <property type="entry name" value="OPTIC ATROPHY 3 PROTEIN OPA3"/>
    <property type="match status" value="1"/>
</dbReference>
<keyword evidence="2" id="KW-0175">Coiled coil</keyword>
<reference evidence="3 4" key="1">
    <citation type="submission" date="2020-04" db="EMBL/GenBank/DDBJ databases">
        <authorList>
            <person name="Alioto T."/>
            <person name="Alioto T."/>
            <person name="Gomez Garrido J."/>
        </authorList>
    </citation>
    <scope>NUCLEOTIDE SEQUENCE [LARGE SCALE GENOMIC DNA]</scope>
</reference>
<dbReference type="GO" id="GO:0019216">
    <property type="term" value="P:regulation of lipid metabolic process"/>
    <property type="evidence" value="ECO:0007669"/>
    <property type="project" value="TreeGrafter"/>
</dbReference>
<evidence type="ECO:0008006" key="5">
    <source>
        <dbReference type="Google" id="ProtNLM"/>
    </source>
</evidence>
<protein>
    <recommendedName>
        <fullName evidence="5">OPA3-like protein</fullName>
    </recommendedName>
</protein>
<dbReference type="EMBL" id="CADEPI010000089">
    <property type="protein sequence ID" value="CAB3373716.1"/>
    <property type="molecule type" value="Genomic_DNA"/>
</dbReference>
<dbReference type="AlphaFoldDB" id="A0A8S1CT20"/>